<keyword evidence="4 6" id="KW-0326">Glycosidase</keyword>
<sequence>MKLNFGLKQYIPLAATVLSLATVANAATAYINQIGYRPADPKEFALVDGSGDIEIVNAAGQTVLQVTPKASSYWAPSTQNVQLVDFTALTVPGTYSIKQGGQVLRSDLKIADKTFEDVTKAALKWYYYQRASMELEEQYAGQWKRAAGHTNSTVTLHNSTGTSGTIQSSKGWYDAGDYGRYIVNSGITTYTLLSLYEHFPEYFNTLKWNIPAEGTLPDLLAEIKYNLDWMLTMQAADGGVYHKLSTLQFPGDVMPAKDTEKLYVIGKGTAASFDFAGVMATAYRVFKTFDATYAAQCLEAAKKAYAWGLQNPNKAFTNPSDVATGSYSDGELSDEKAFASMELFISTGDASYKPTIDPNKMSIVPAWPEMYGLAVYAAATHATEVGADAETAKQMLLQYANEFAYAASSGFGVVMSNEDFVWGSNAVAGNQGVFLLYAYYVTGEQKYYEAAKKVIDYLLGKNPLDMSFLTGFGTKSPKLPHHRPSTADKITDPVPGMIVGGPQPGGEDIGSKSWECKDYRTGVPATSYTDNRCSYATNEVAINWNAPFAYIAGALEALNAGYAPSFAAPGVAKGGTSAIKPVVSRNRGKVEHAPRLRFDDQKVFIEKSGKRFDLKGNHLK</sequence>
<dbReference type="Pfam" id="PF02927">
    <property type="entry name" value="CelD_N"/>
    <property type="match status" value="1"/>
</dbReference>
<keyword evidence="2 6" id="KW-0378">Hydrolase</keyword>
<dbReference type="InterPro" id="IPR004197">
    <property type="entry name" value="Cellulase_Ig-like"/>
</dbReference>
<evidence type="ECO:0000259" key="10">
    <source>
        <dbReference type="Pfam" id="PF02927"/>
    </source>
</evidence>
<feature type="chain" id="PRO_5044964018" description="Endoglucanase" evidence="8">
    <location>
        <begin position="27"/>
        <end position="620"/>
    </location>
</feature>
<keyword evidence="8" id="KW-0136">Cellulose degradation</keyword>
<evidence type="ECO:0000256" key="2">
    <source>
        <dbReference type="ARBA" id="ARBA00022801"/>
    </source>
</evidence>
<feature type="domain" description="Glycoside hydrolase family 9" evidence="9">
    <location>
        <begin position="115"/>
        <end position="551"/>
    </location>
</feature>
<evidence type="ECO:0000313" key="12">
    <source>
        <dbReference type="Proteomes" id="UP000001497"/>
    </source>
</evidence>
<organism evidence="11 12">
    <name type="scientific">Fibrobacter succinogenes (strain ATCC 19169 / S85)</name>
    <dbReference type="NCBI Taxonomy" id="59374"/>
    <lineage>
        <taxon>Bacteria</taxon>
        <taxon>Pseudomonadati</taxon>
        <taxon>Fibrobacterota</taxon>
        <taxon>Fibrobacteria</taxon>
        <taxon>Fibrobacterales</taxon>
        <taxon>Fibrobacteraceae</taxon>
        <taxon>Fibrobacter</taxon>
    </lineage>
</organism>
<evidence type="ECO:0000256" key="3">
    <source>
        <dbReference type="ARBA" id="ARBA00023277"/>
    </source>
</evidence>
<dbReference type="RefSeq" id="WP_015732138.1">
    <property type="nucleotide sequence ID" value="NC_013410.1"/>
</dbReference>
<feature type="active site" evidence="7">
    <location>
        <position position="539"/>
    </location>
</feature>
<dbReference type="Proteomes" id="UP000001497">
    <property type="component" value="Chromosome"/>
</dbReference>
<dbReference type="PROSITE" id="PS00592">
    <property type="entry name" value="GH9_2"/>
    <property type="match status" value="1"/>
</dbReference>
<dbReference type="Gene3D" id="1.50.10.10">
    <property type="match status" value="1"/>
</dbReference>
<dbReference type="CDD" id="cd02850">
    <property type="entry name" value="E_set_Cellulase_N"/>
    <property type="match status" value="1"/>
</dbReference>
<keyword evidence="8" id="KW-0732">Signal</keyword>
<feature type="signal peptide" evidence="8">
    <location>
        <begin position="1"/>
        <end position="26"/>
    </location>
</feature>
<dbReference type="EC" id="3.2.1.4" evidence="8"/>
<dbReference type="InterPro" id="IPR014756">
    <property type="entry name" value="Ig_E-set"/>
</dbReference>
<name>A0ABM5LIH4_FIBSS</name>
<evidence type="ECO:0000313" key="11">
    <source>
        <dbReference type="EMBL" id="ACX75451.1"/>
    </source>
</evidence>
<dbReference type="InterPro" id="IPR001701">
    <property type="entry name" value="Glyco_hydro_9"/>
</dbReference>
<dbReference type="InterPro" id="IPR012341">
    <property type="entry name" value="6hp_glycosidase-like_sf"/>
</dbReference>
<dbReference type="SUPFAM" id="SSF48208">
    <property type="entry name" value="Six-hairpin glycosidases"/>
    <property type="match status" value="1"/>
</dbReference>
<keyword evidence="5 6" id="KW-0624">Polysaccharide degradation</keyword>
<proteinExistence type="inferred from homology"/>
<evidence type="ECO:0000256" key="5">
    <source>
        <dbReference type="ARBA" id="ARBA00023326"/>
    </source>
</evidence>
<dbReference type="Gene3D" id="2.60.40.10">
    <property type="entry name" value="Immunoglobulins"/>
    <property type="match status" value="1"/>
</dbReference>
<dbReference type="PROSITE" id="PS00698">
    <property type="entry name" value="GH9_3"/>
    <property type="match status" value="1"/>
</dbReference>
<evidence type="ECO:0000256" key="6">
    <source>
        <dbReference type="PROSITE-ProRule" id="PRU10059"/>
    </source>
</evidence>
<comment type="catalytic activity">
    <reaction evidence="8">
        <text>Endohydrolysis of (1-&gt;4)-beta-D-glucosidic linkages in cellulose, lichenin and cereal beta-D-glucans.</text>
        <dbReference type="EC" id="3.2.1.4"/>
    </reaction>
</comment>
<protein>
    <recommendedName>
        <fullName evidence="8">Endoglucanase</fullName>
        <ecNumber evidence="8">3.2.1.4</ecNumber>
    </recommendedName>
</protein>
<dbReference type="PANTHER" id="PTHR22298">
    <property type="entry name" value="ENDO-1,4-BETA-GLUCANASE"/>
    <property type="match status" value="1"/>
</dbReference>
<feature type="active site" evidence="7">
    <location>
        <position position="530"/>
    </location>
</feature>
<dbReference type="Pfam" id="PF00759">
    <property type="entry name" value="Glyco_hydro_9"/>
    <property type="match status" value="1"/>
</dbReference>
<feature type="domain" description="Cellulase Ig-like" evidence="10">
    <location>
        <begin position="31"/>
        <end position="101"/>
    </location>
</feature>
<dbReference type="InterPro" id="IPR013783">
    <property type="entry name" value="Ig-like_fold"/>
</dbReference>
<dbReference type="InterPro" id="IPR033126">
    <property type="entry name" value="Glyco_hydro_9_Asp/Glu_AS"/>
</dbReference>
<evidence type="ECO:0000256" key="4">
    <source>
        <dbReference type="ARBA" id="ARBA00023295"/>
    </source>
</evidence>
<reference evidence="11" key="1">
    <citation type="submission" date="2009-10" db="EMBL/GenBank/DDBJ databases">
        <title>Complete sequence of Fibrobacter succinogenes subsp. succinogenes S85.</title>
        <authorList>
            <consortium name="US DOE Joint Genome Institute"/>
            <person name="Lucas S."/>
            <person name="Copeland A."/>
            <person name="Lapidus A."/>
            <person name="Glavina del Rio T."/>
            <person name="Tice H."/>
            <person name="Bruce D."/>
            <person name="Goodwin L."/>
            <person name="Pitluck S."/>
            <person name="Chertkov O."/>
            <person name="Detter J.C."/>
            <person name="Han C."/>
            <person name="Tapia R."/>
            <person name="Larimer F."/>
            <person name="Land M."/>
            <person name="Hauser L."/>
            <person name="Kyrpides N."/>
            <person name="Mikhailova N."/>
            <person name="Weimer P.J."/>
            <person name="Stevenson D.M."/>
            <person name="Boyum J."/>
            <person name="Brumm P.I."/>
            <person name="Mead D."/>
        </authorList>
    </citation>
    <scope>NUCLEOTIDE SEQUENCE [LARGE SCALE GENOMIC DNA]</scope>
    <source>
        <strain evidence="11">S85</strain>
    </source>
</reference>
<dbReference type="SUPFAM" id="SSF81296">
    <property type="entry name" value="E set domains"/>
    <property type="match status" value="1"/>
</dbReference>
<evidence type="ECO:0000256" key="1">
    <source>
        <dbReference type="ARBA" id="ARBA00007072"/>
    </source>
</evidence>
<keyword evidence="12" id="KW-1185">Reference proteome</keyword>
<comment type="similarity">
    <text evidence="1 6 8">Belongs to the glycosyl hydrolase 9 (cellulase E) family.</text>
</comment>
<keyword evidence="3 6" id="KW-0119">Carbohydrate metabolism</keyword>
<dbReference type="EMBL" id="CP001792">
    <property type="protein sequence ID" value="ACX75451.1"/>
    <property type="molecule type" value="Genomic_DNA"/>
</dbReference>
<dbReference type="InterPro" id="IPR018221">
    <property type="entry name" value="Glyco_hydro_9_His_AS"/>
</dbReference>
<feature type="active site" evidence="6">
    <location>
        <position position="481"/>
    </location>
</feature>
<dbReference type="GO" id="GO:0016787">
    <property type="term" value="F:hydrolase activity"/>
    <property type="evidence" value="ECO:0007669"/>
    <property type="project" value="UniProtKB-KW"/>
</dbReference>
<gene>
    <name evidence="11" type="ordered locus">Fisuc_1859</name>
</gene>
<evidence type="ECO:0000259" key="9">
    <source>
        <dbReference type="Pfam" id="PF00759"/>
    </source>
</evidence>
<dbReference type="InterPro" id="IPR008928">
    <property type="entry name" value="6-hairpin_glycosidase_sf"/>
</dbReference>
<evidence type="ECO:0000256" key="8">
    <source>
        <dbReference type="RuleBase" id="RU361166"/>
    </source>
</evidence>
<evidence type="ECO:0000256" key="7">
    <source>
        <dbReference type="PROSITE-ProRule" id="PRU10060"/>
    </source>
</evidence>
<accession>A0ABM5LIH4</accession>